<evidence type="ECO:0000259" key="4">
    <source>
        <dbReference type="PROSITE" id="PS50207"/>
    </source>
</evidence>
<feature type="domain" description="Caspase family p20" evidence="5">
    <location>
        <begin position="199"/>
        <end position="328"/>
    </location>
</feature>
<dbReference type="Gene3D" id="3.40.50.1460">
    <property type="match status" value="1"/>
</dbReference>
<dbReference type="Proteomes" id="UP001566132">
    <property type="component" value="Unassembled WGS sequence"/>
</dbReference>
<proteinExistence type="inferred from homology"/>
<dbReference type="InterPro" id="IPR015917">
    <property type="entry name" value="Pept_C14A"/>
</dbReference>
<comment type="similarity">
    <text evidence="1 2">Belongs to the peptidase C14A family.</text>
</comment>
<dbReference type="AlphaFoldDB" id="A0ABD1E990"/>
<dbReference type="PANTHER" id="PTHR22576">
    <property type="entry name" value="MUCOSA ASSOCIATED LYMPHOID TISSUE LYMPHOMA TRANSLOCATION PROTEIN 1/PARACASPASE"/>
    <property type="match status" value="1"/>
</dbReference>
<dbReference type="InterPro" id="IPR029030">
    <property type="entry name" value="Caspase-like_dom_sf"/>
</dbReference>
<comment type="caution">
    <text evidence="6">The sequence shown here is derived from an EMBL/GenBank/DDBJ whole genome shotgun (WGS) entry which is preliminary data.</text>
</comment>
<feature type="region of interest" description="Disordered" evidence="3">
    <location>
        <begin position="114"/>
        <end position="136"/>
    </location>
</feature>
<dbReference type="Pfam" id="PF00656">
    <property type="entry name" value="Peptidase_C14"/>
    <property type="match status" value="1"/>
</dbReference>
<name>A0ABD1E990_HYPHA</name>
<dbReference type="PRINTS" id="PR00376">
    <property type="entry name" value="IL1BCENZYME"/>
</dbReference>
<dbReference type="SMART" id="SM00115">
    <property type="entry name" value="CASc"/>
    <property type="match status" value="1"/>
</dbReference>
<evidence type="ECO:0000313" key="6">
    <source>
        <dbReference type="EMBL" id="KAL1490294.1"/>
    </source>
</evidence>
<dbReference type="EMBL" id="JBDJPC010000010">
    <property type="protein sequence ID" value="KAL1490294.1"/>
    <property type="molecule type" value="Genomic_DNA"/>
</dbReference>
<feature type="domain" description="Caspase family p10" evidence="4">
    <location>
        <begin position="337"/>
        <end position="422"/>
    </location>
</feature>
<evidence type="ECO:0000259" key="5">
    <source>
        <dbReference type="PROSITE" id="PS50208"/>
    </source>
</evidence>
<dbReference type="PROSITE" id="PS50208">
    <property type="entry name" value="CASPASE_P20"/>
    <property type="match status" value="1"/>
</dbReference>
<dbReference type="InterPro" id="IPR002138">
    <property type="entry name" value="Pept_C14_p10"/>
</dbReference>
<organism evidence="6 7">
    <name type="scientific">Hypothenemus hampei</name>
    <name type="common">Coffee berry borer</name>
    <dbReference type="NCBI Taxonomy" id="57062"/>
    <lineage>
        <taxon>Eukaryota</taxon>
        <taxon>Metazoa</taxon>
        <taxon>Ecdysozoa</taxon>
        <taxon>Arthropoda</taxon>
        <taxon>Hexapoda</taxon>
        <taxon>Insecta</taxon>
        <taxon>Pterygota</taxon>
        <taxon>Neoptera</taxon>
        <taxon>Endopterygota</taxon>
        <taxon>Coleoptera</taxon>
        <taxon>Polyphaga</taxon>
        <taxon>Cucujiformia</taxon>
        <taxon>Curculionidae</taxon>
        <taxon>Scolytinae</taxon>
        <taxon>Hypothenemus</taxon>
    </lineage>
</organism>
<dbReference type="InterPro" id="IPR001309">
    <property type="entry name" value="Pept_C14_p20"/>
</dbReference>
<evidence type="ECO:0000313" key="7">
    <source>
        <dbReference type="Proteomes" id="UP001566132"/>
    </source>
</evidence>
<dbReference type="InterPro" id="IPR052039">
    <property type="entry name" value="Caspase-related_regulators"/>
</dbReference>
<keyword evidence="7" id="KW-1185">Reference proteome</keyword>
<dbReference type="PROSITE" id="PS50207">
    <property type="entry name" value="CASPASE_P10"/>
    <property type="match status" value="1"/>
</dbReference>
<evidence type="ECO:0000256" key="1">
    <source>
        <dbReference type="ARBA" id="ARBA00010134"/>
    </source>
</evidence>
<evidence type="ECO:0000256" key="2">
    <source>
        <dbReference type="RuleBase" id="RU003971"/>
    </source>
</evidence>
<sequence length="424" mass="46762">MDISPVPINQIDCSGCHFVGSASSFHESTVVEKLNNGVQVTTTTKLSTNYSQSSNYKESRTISISPSAAKGLEGFSSPFSSTSLSTTLQPSLLGSRNIQFDAGPFQPGSTYRSSFHGNSGGVSRTQVPSAPRNSLQQTRPWTYQSPYFNRSPNTAWPNVAASSISLPSALGNTTGNSTGTTLTSVSKHIVPTYSHDKIKLGKVLIINNVKFMDKKEERHGAKKDSQDLKLLLEKIGFDVEHKIDLKGKDMIKKVKEFSQSNFSSYNMSMVILMSHGGNVNGGSTQIVGIDDVAISTDSFVELFTMKKCHISLNQKPKIFMFQCCRGNNDLCHDAVPICARTKEYSDILIAFSTLPGFVSNRNPATGTWYIQSFCKVVGTHYKDLHLEEMLKIVDSDLSKQHPTYTQTSTYESRGFKRCYLYKNP</sequence>
<protein>
    <submittedName>
        <fullName evidence="6">Uncharacterized protein</fullName>
    </submittedName>
</protein>
<dbReference type="SUPFAM" id="SSF52129">
    <property type="entry name" value="Caspase-like"/>
    <property type="match status" value="1"/>
</dbReference>
<accession>A0ABD1E990</accession>
<dbReference type="InterPro" id="IPR011600">
    <property type="entry name" value="Pept_C14_caspase"/>
</dbReference>
<evidence type="ECO:0000256" key="3">
    <source>
        <dbReference type="SAM" id="MobiDB-lite"/>
    </source>
</evidence>
<reference evidence="6 7" key="1">
    <citation type="submission" date="2024-05" db="EMBL/GenBank/DDBJ databases">
        <title>Genetic variation in Jamaican populations of the coffee berry borer (Hypothenemus hampei).</title>
        <authorList>
            <person name="Errbii M."/>
            <person name="Myrie A."/>
        </authorList>
    </citation>
    <scope>NUCLEOTIDE SEQUENCE [LARGE SCALE GENOMIC DNA]</scope>
    <source>
        <strain evidence="6">JA-Hopewell-2020-01-JO</strain>
        <tissue evidence="6">Whole body</tissue>
    </source>
</reference>
<gene>
    <name evidence="6" type="ORF">ABEB36_013010</name>
</gene>
<dbReference type="PANTHER" id="PTHR22576:SF41">
    <property type="entry name" value="CASPASE 14, APOPTOSIS-RELATED CYSTEINE PEPTIDASE"/>
    <property type="match status" value="1"/>
</dbReference>